<dbReference type="PANTHER" id="PTHR47529:SF1">
    <property type="entry name" value="PERIPLASMIC CHAPERONE PPID"/>
    <property type="match status" value="1"/>
</dbReference>
<sequence length="641" mass="74663">MFEFIRNKSRFIILTVFLLITPAIFFSGVFNYQTQQDDPKIAKFGNSYITLGEFNIAYSGFLDQLRSNVRDCTDISMIDTPEMREHFLEELINTKLLSLVSSDMNISVTDERLRNYISSLDWGNGKDNFSNDSYVKVLSNYGMTPVEFEYNQRKFLSAKQITDSIVSSGITSKIVLSNYIENLAQKRIIRTKMYNFDSYKHHIDINSEEINSWYLKHKDFFKKPENVDINYIVIDESNCNETLDIEDDEIESFYKKNLDRFTVPKKVSFESIFFSFDDVKSNKEKLDLFNDANIILEKLDKNPRYILSSKEDSNLNYIYTNNKSSTYEEVLEAFGPEAKDAILELSKGQHSELLETPYGLYIFRLNEVSLPYLLTCKESKDKIITEIQQDYRRKCFLEKIDRVRELIYNKDYDIESIALEIGTKTLSLKGLNKIGTAFDEKNDDSVKNNYLNNSQVLNVIFSNEISSDKNYYGLIQVSPTVFLIVKVLRYNPPSIFSLADVSSKIKSLILEDKARALAIDHINKDMENISQNIKFDNKFSEKIEISRLESDFRLPKELVNFVMSMPIKRLPYYDKFTVDSGILLVRLENVLKKQNDNLMDKQICDSLLDSIGKSEWLASLRFLKNKYKLKLLDHVDDVIRD</sequence>
<dbReference type="AlphaFoldDB" id="M1LRX5"/>
<evidence type="ECO:0000256" key="1">
    <source>
        <dbReference type="ARBA" id="ARBA00004401"/>
    </source>
</evidence>
<evidence type="ECO:0000256" key="8">
    <source>
        <dbReference type="SAM" id="Phobius"/>
    </source>
</evidence>
<keyword evidence="10" id="KW-0413">Isomerase</keyword>
<dbReference type="InterPro" id="IPR027304">
    <property type="entry name" value="Trigger_fact/SurA_dom_sf"/>
</dbReference>
<dbReference type="GO" id="GO:0005886">
    <property type="term" value="C:plasma membrane"/>
    <property type="evidence" value="ECO:0007669"/>
    <property type="project" value="UniProtKB-SubCell"/>
</dbReference>
<dbReference type="Pfam" id="PF13145">
    <property type="entry name" value="Rotamase_2"/>
    <property type="match status" value="1"/>
</dbReference>
<dbReference type="PATRIC" id="fig|1208920.3.peg.256"/>
<evidence type="ECO:0000256" key="4">
    <source>
        <dbReference type="ARBA" id="ARBA00022989"/>
    </source>
</evidence>
<dbReference type="HOGENOM" id="CLU_023843_1_2_4"/>
<evidence type="ECO:0000256" key="6">
    <source>
        <dbReference type="ARBA" id="ARBA00023186"/>
    </source>
</evidence>
<dbReference type="KEGG" id="kon:CONE_0492"/>
<evidence type="ECO:0000256" key="5">
    <source>
        <dbReference type="ARBA" id="ARBA00023136"/>
    </source>
</evidence>
<dbReference type="eggNOG" id="COG0760">
    <property type="taxonomic scope" value="Bacteria"/>
</dbReference>
<dbReference type="InterPro" id="IPR052029">
    <property type="entry name" value="PpiD_chaperone"/>
</dbReference>
<accession>M1LRX5</accession>
<dbReference type="GO" id="GO:0003755">
    <property type="term" value="F:peptidyl-prolyl cis-trans isomerase activity"/>
    <property type="evidence" value="ECO:0007669"/>
    <property type="project" value="UniProtKB-EC"/>
</dbReference>
<evidence type="ECO:0000313" key="10">
    <source>
        <dbReference type="EMBL" id="AGF48272.1"/>
    </source>
</evidence>
<dbReference type="OrthoDB" id="9812372at2"/>
<reference evidence="10 11" key="1">
    <citation type="journal article" date="2013" name="Genome Biol. Evol.">
        <title>Genome evolution and phylogenomic analysis of candidatus kinetoplastibacterium, the betaproteobacterial endosymbionts of strigomonas and angomonas.</title>
        <authorList>
            <person name="Alves J.M."/>
            <person name="Serrano M.G."/>
            <person name="Maia da Silva F."/>
            <person name="Voegtly L.J."/>
            <person name="Matveyev A.V."/>
            <person name="Teixeira M.M."/>
            <person name="Camargo E.P."/>
            <person name="Buck G.A."/>
        </authorList>
    </citation>
    <scope>NUCLEOTIDE SEQUENCE [LARGE SCALE GENOMIC DNA]</scope>
    <source>
        <strain evidence="10 11">TCC290E</strain>
    </source>
</reference>
<gene>
    <name evidence="10" type="ORF">CONE_0492</name>
</gene>
<keyword evidence="4 8" id="KW-1133">Transmembrane helix</keyword>
<dbReference type="SUPFAM" id="SSF109998">
    <property type="entry name" value="Triger factor/SurA peptide-binding domain-like"/>
    <property type="match status" value="1"/>
</dbReference>
<dbReference type="InterPro" id="IPR000297">
    <property type="entry name" value="PPIase_PpiC"/>
</dbReference>
<keyword evidence="3 8" id="KW-0812">Transmembrane</keyword>
<dbReference type="Gene3D" id="1.10.4030.10">
    <property type="entry name" value="Porin chaperone SurA, peptide-binding domain"/>
    <property type="match status" value="1"/>
</dbReference>
<protein>
    <submittedName>
        <fullName evidence="10">Peptidyl-prolyl cis-trans isomerase D</fullName>
        <ecNumber evidence="10">5.2.1.8</ecNumber>
    </submittedName>
</protein>
<feature type="domain" description="PpiC" evidence="9">
    <location>
        <begin position="246"/>
        <end position="368"/>
    </location>
</feature>
<evidence type="ECO:0000313" key="11">
    <source>
        <dbReference type="Proteomes" id="UP000011541"/>
    </source>
</evidence>
<keyword evidence="11" id="KW-1185">Reference proteome</keyword>
<dbReference type="PANTHER" id="PTHR47529">
    <property type="entry name" value="PEPTIDYL-PROLYL CIS-TRANS ISOMERASE D"/>
    <property type="match status" value="1"/>
</dbReference>
<dbReference type="EMBL" id="CP003805">
    <property type="protein sequence ID" value="AGF48272.1"/>
    <property type="molecule type" value="Genomic_DNA"/>
</dbReference>
<evidence type="ECO:0000256" key="3">
    <source>
        <dbReference type="ARBA" id="ARBA00022692"/>
    </source>
</evidence>
<evidence type="ECO:0000259" key="9">
    <source>
        <dbReference type="Pfam" id="PF13145"/>
    </source>
</evidence>
<organism evidence="10 11">
    <name type="scientific">Candidatus Kinetoplastidibacterium stringomonadis TCC290E</name>
    <dbReference type="NCBI Taxonomy" id="1208920"/>
    <lineage>
        <taxon>Bacteria</taxon>
        <taxon>Pseudomonadati</taxon>
        <taxon>Pseudomonadota</taxon>
        <taxon>Betaproteobacteria</taxon>
        <taxon>Candidatus Kinetoplastidibacterium</taxon>
    </lineage>
</organism>
<evidence type="ECO:0000256" key="7">
    <source>
        <dbReference type="ARBA" id="ARBA00038408"/>
    </source>
</evidence>
<comment type="subcellular location">
    <subcellularLocation>
        <location evidence="1">Cell membrane</location>
        <topology evidence="1">Single-pass type II membrane protein</topology>
    </subcellularLocation>
</comment>
<proteinExistence type="inferred from homology"/>
<name>M1LRX5_9PROT</name>
<keyword evidence="5 8" id="KW-0472">Membrane</keyword>
<evidence type="ECO:0000256" key="2">
    <source>
        <dbReference type="ARBA" id="ARBA00022475"/>
    </source>
</evidence>
<comment type="similarity">
    <text evidence="7">Belongs to the PpiD chaperone family.</text>
</comment>
<feature type="transmembrane region" description="Helical" evidence="8">
    <location>
        <begin position="12"/>
        <end position="32"/>
    </location>
</feature>
<dbReference type="STRING" id="1208920.CONE_0492"/>
<keyword evidence="2" id="KW-1003">Cell membrane</keyword>
<keyword evidence="6" id="KW-0143">Chaperone</keyword>
<dbReference type="EC" id="5.2.1.8" evidence="10"/>
<dbReference type="Proteomes" id="UP000011541">
    <property type="component" value="Chromosome"/>
</dbReference>
<dbReference type="Pfam" id="PF13624">
    <property type="entry name" value="SurA_N_3"/>
    <property type="match status" value="1"/>
</dbReference>